<dbReference type="SUPFAM" id="SSF53474">
    <property type="entry name" value="alpha/beta-Hydrolases"/>
    <property type="match status" value="1"/>
</dbReference>
<dbReference type="InterPro" id="IPR000073">
    <property type="entry name" value="AB_hydrolase_1"/>
</dbReference>
<dbReference type="EMBL" id="JAADJT010000002">
    <property type="protein sequence ID" value="NGZ83740.1"/>
    <property type="molecule type" value="Genomic_DNA"/>
</dbReference>
<evidence type="ECO:0000313" key="4">
    <source>
        <dbReference type="Proteomes" id="UP000666369"/>
    </source>
</evidence>
<keyword evidence="4" id="KW-1185">Reference proteome</keyword>
<feature type="domain" description="AB hydrolase-1" evidence="2">
    <location>
        <begin position="25"/>
        <end position="272"/>
    </location>
</feature>
<evidence type="ECO:0000256" key="1">
    <source>
        <dbReference type="ARBA" id="ARBA00022801"/>
    </source>
</evidence>
<dbReference type="Gene3D" id="3.40.50.1820">
    <property type="entry name" value="alpha/beta hydrolase"/>
    <property type="match status" value="1"/>
</dbReference>
<organism evidence="3 4">
    <name type="scientific">Duganella aceris</name>
    <dbReference type="NCBI Taxonomy" id="2703883"/>
    <lineage>
        <taxon>Bacteria</taxon>
        <taxon>Pseudomonadati</taxon>
        <taxon>Pseudomonadota</taxon>
        <taxon>Betaproteobacteria</taxon>
        <taxon>Burkholderiales</taxon>
        <taxon>Oxalobacteraceae</taxon>
        <taxon>Telluria group</taxon>
        <taxon>Duganella</taxon>
    </lineage>
</organism>
<dbReference type="Proteomes" id="UP000666369">
    <property type="component" value="Unassembled WGS sequence"/>
</dbReference>
<keyword evidence="1 3" id="KW-0378">Hydrolase</keyword>
<reference evidence="4" key="2">
    <citation type="submission" date="2023-07" db="EMBL/GenBank/DDBJ databases">
        <title>Duganella aceri sp. nov., isolated from tree sap.</title>
        <authorList>
            <person name="Kim I.S."/>
        </authorList>
    </citation>
    <scope>NUCLEOTIDE SEQUENCE [LARGE SCALE GENOMIC DNA]</scope>
    <source>
        <strain evidence="4">SAP-35</strain>
    </source>
</reference>
<dbReference type="Pfam" id="PF00561">
    <property type="entry name" value="Abhydrolase_1"/>
    <property type="match status" value="1"/>
</dbReference>
<gene>
    <name evidence="3" type="ORF">GW587_05630</name>
</gene>
<accession>A0ABX0FGN2</accession>
<protein>
    <submittedName>
        <fullName evidence="3">Alpha/beta hydrolase</fullName>
    </submittedName>
</protein>
<reference evidence="3 4" key="1">
    <citation type="submission" date="2020-01" db="EMBL/GenBank/DDBJ databases">
        <authorList>
            <person name="Lee S.D."/>
        </authorList>
    </citation>
    <scope>NUCLEOTIDE SEQUENCE [LARGE SCALE GENOMIC DNA]</scope>
    <source>
        <strain evidence="3 4">SAP-35</strain>
    </source>
</reference>
<dbReference type="PRINTS" id="PR00412">
    <property type="entry name" value="EPOXHYDRLASE"/>
</dbReference>
<dbReference type="GO" id="GO:0016787">
    <property type="term" value="F:hydrolase activity"/>
    <property type="evidence" value="ECO:0007669"/>
    <property type="project" value="UniProtKB-KW"/>
</dbReference>
<dbReference type="PANTHER" id="PTHR43329">
    <property type="entry name" value="EPOXIDE HYDROLASE"/>
    <property type="match status" value="1"/>
</dbReference>
<name>A0ABX0FGN2_9BURK</name>
<evidence type="ECO:0000313" key="3">
    <source>
        <dbReference type="EMBL" id="NGZ83740.1"/>
    </source>
</evidence>
<proteinExistence type="predicted"/>
<dbReference type="InterPro" id="IPR029058">
    <property type="entry name" value="AB_hydrolase_fold"/>
</dbReference>
<dbReference type="RefSeq" id="WP_166099724.1">
    <property type="nucleotide sequence ID" value="NZ_JAADJT010000002.1"/>
</dbReference>
<evidence type="ECO:0000259" key="2">
    <source>
        <dbReference type="Pfam" id="PF00561"/>
    </source>
</evidence>
<comment type="caution">
    <text evidence="3">The sequence shown here is derived from an EMBL/GenBank/DDBJ whole genome shotgun (WGS) entry which is preliminary data.</text>
</comment>
<dbReference type="InterPro" id="IPR000639">
    <property type="entry name" value="Epox_hydrolase-like"/>
</dbReference>
<sequence length="290" mass="32133">MTEQSFRNPRNGMNIGYVSRGEGQLVVFVHGFPDTYRGFLPVLDLVAGAGYRAVAMALRGYAPSDLARDGDYRVEASAQDVIDLADGLGAEQFSVVGHDWGAVTGYAAANLAPQRVRRLITAAVPHTGHFLLSMGPRQIKRSLYMLGFQVPVLPEAKIVNNDFAWLESLIHGWSPAWRFGEKEMRPLKQNYLEPGRLKAALSWYRQLPRSIASPLSRRLIFSAVSVPTRIIYGVQDGCIGPEMFAGQEKRFSNGLDLVPLSDAGHFMQWEQPEKFAQLVIDFLEPPAGKS</sequence>